<reference evidence="1 2" key="1">
    <citation type="submission" date="2020-03" db="EMBL/GenBank/DDBJ databases">
        <title>WGS of actinomycetes isolated from Thailand.</title>
        <authorList>
            <person name="Thawai C."/>
        </authorList>
    </citation>
    <scope>NUCLEOTIDE SEQUENCE [LARGE SCALE GENOMIC DNA]</scope>
    <source>
        <strain evidence="1 2">PRB2-1</strain>
    </source>
</reference>
<name>A0ABX0ZYF8_9ACTN</name>
<dbReference type="EMBL" id="JAATEJ010000021">
    <property type="protein sequence ID" value="NJP46463.1"/>
    <property type="molecule type" value="Genomic_DNA"/>
</dbReference>
<evidence type="ECO:0000313" key="1">
    <source>
        <dbReference type="EMBL" id="NJP46463.1"/>
    </source>
</evidence>
<dbReference type="RefSeq" id="WP_167985310.1">
    <property type="nucleotide sequence ID" value="NZ_JAATEJ010000021.1"/>
</dbReference>
<protein>
    <submittedName>
        <fullName evidence="1">Uncharacterized protein</fullName>
    </submittedName>
</protein>
<evidence type="ECO:0000313" key="2">
    <source>
        <dbReference type="Proteomes" id="UP000734511"/>
    </source>
</evidence>
<organism evidence="1 2">
    <name type="scientific">Actinacidiphila epipremni</name>
    <dbReference type="NCBI Taxonomy" id="2053013"/>
    <lineage>
        <taxon>Bacteria</taxon>
        <taxon>Bacillati</taxon>
        <taxon>Actinomycetota</taxon>
        <taxon>Actinomycetes</taxon>
        <taxon>Kitasatosporales</taxon>
        <taxon>Streptomycetaceae</taxon>
        <taxon>Actinacidiphila</taxon>
    </lineage>
</organism>
<gene>
    <name evidence="1" type="ORF">HCN08_24075</name>
</gene>
<keyword evidence="2" id="KW-1185">Reference proteome</keyword>
<sequence length="199" mass="19866">MVGRNRRTGVVAAVVVGAVVVVGAGVALRHAEAGGAHLSVPRTLDHGRYALVRDSGSAAAAGAWARGLTTVGGSYRHVDNSGARDVLDVDGGYGTVEDGARAVRGLLVYAEDTGGGQVAVSPQVFAAPGAGRQVTCEVVGTDSAADRRVYLPVCAWADTSTAGVVSRTDFAALAPTAAAVDLRAAAGLTETVRGELGDG</sequence>
<accession>A0ABX0ZYF8</accession>
<proteinExistence type="predicted"/>
<dbReference type="Proteomes" id="UP000734511">
    <property type="component" value="Unassembled WGS sequence"/>
</dbReference>
<comment type="caution">
    <text evidence="1">The sequence shown here is derived from an EMBL/GenBank/DDBJ whole genome shotgun (WGS) entry which is preliminary data.</text>
</comment>